<comment type="caution">
    <text evidence="3">The sequence shown here is derived from an EMBL/GenBank/DDBJ whole genome shotgun (WGS) entry which is preliminary data.</text>
</comment>
<evidence type="ECO:0000313" key="4">
    <source>
        <dbReference type="Proteomes" id="UP001209486"/>
    </source>
</evidence>
<organism evidence="3 4">
    <name type="scientific">Mobiluncus mulieris</name>
    <dbReference type="NCBI Taxonomy" id="2052"/>
    <lineage>
        <taxon>Bacteria</taxon>
        <taxon>Bacillati</taxon>
        <taxon>Actinomycetota</taxon>
        <taxon>Actinomycetes</taxon>
        <taxon>Actinomycetales</taxon>
        <taxon>Actinomycetaceae</taxon>
        <taxon>Mobiluncus</taxon>
    </lineage>
</organism>
<protein>
    <submittedName>
        <fullName evidence="3">Zinc-ribbon domain-containing protein</fullName>
    </submittedName>
</protein>
<dbReference type="RefSeq" id="WP_169765604.1">
    <property type="nucleotide sequence ID" value="NZ_JABCUP010000018.1"/>
</dbReference>
<dbReference type="InterPro" id="IPR025874">
    <property type="entry name" value="DZR"/>
</dbReference>
<feature type="transmembrane region" description="Helical" evidence="1">
    <location>
        <begin position="226"/>
        <end position="244"/>
    </location>
</feature>
<dbReference type="EMBL" id="VSZY01000019">
    <property type="protein sequence ID" value="MCU9969598.1"/>
    <property type="molecule type" value="Genomic_DNA"/>
</dbReference>
<evidence type="ECO:0000256" key="1">
    <source>
        <dbReference type="SAM" id="Phobius"/>
    </source>
</evidence>
<accession>A0ABD4U171</accession>
<evidence type="ECO:0000313" key="3">
    <source>
        <dbReference type="EMBL" id="MCU9969598.1"/>
    </source>
</evidence>
<evidence type="ECO:0000259" key="2">
    <source>
        <dbReference type="Pfam" id="PF12773"/>
    </source>
</evidence>
<reference evidence="3 4" key="1">
    <citation type="submission" date="2019-08" db="EMBL/GenBank/DDBJ databases">
        <title>Comparison of rpoB and gyrB Sequences from Mobiluncus Species and Development of a Multiplex PCR Method for Clinical Detection of Mobiluncus curtisii and Mobiluncus mulieris.</title>
        <authorList>
            <person name="Yang L."/>
            <person name="Shen Y."/>
            <person name="Xu G."/>
            <person name="Shu L.-B."/>
            <person name="Hu J."/>
            <person name="Zhang R."/>
            <person name="Wang Y."/>
            <person name="Zhou H.-W."/>
            <person name="Zhang X."/>
        </authorList>
    </citation>
    <scope>NUCLEOTIDE SEQUENCE [LARGE SCALE GENOMIC DNA]</scope>
    <source>
        <strain evidence="3 4">M26</strain>
    </source>
</reference>
<dbReference type="Proteomes" id="UP001209486">
    <property type="component" value="Unassembled WGS sequence"/>
</dbReference>
<feature type="transmembrane region" description="Helical" evidence="1">
    <location>
        <begin position="250"/>
        <end position="271"/>
    </location>
</feature>
<keyword evidence="1" id="KW-1133">Transmembrane helix</keyword>
<keyword evidence="1" id="KW-0812">Transmembrane</keyword>
<dbReference type="AlphaFoldDB" id="A0ABD4U171"/>
<gene>
    <name evidence="3" type="ORF">FYZ43_09430</name>
</gene>
<sequence>MSKKFCSNCGCELPERANFCSSCGENILGKIEVTQQNSSNLQVVENPFQRQTVFEGNMHKCPNCGELIASFLTTCVSCGYEFRDIKSASSVQNLALKLEMISSQRLDSSNDKRSIMQAVFGNDFTNKNKIKEAEDRFKQQKEEEKASLIINFAVPNSKEDILEFMILADSNINLKEGIDDAVSKAWISKLDQVYKKAEISMSSDPDFLRIKEIYLRKKKELKIRKVKFFLLFFVWIGIVVFIPGFTWNPILTILIILIVIAIVAFGIFKYIQV</sequence>
<proteinExistence type="predicted"/>
<name>A0ABD4U171_9ACTO</name>
<dbReference type="Pfam" id="PF12773">
    <property type="entry name" value="DZR"/>
    <property type="match status" value="1"/>
</dbReference>
<feature type="domain" description="DZANK-type" evidence="2">
    <location>
        <begin position="6"/>
        <end position="79"/>
    </location>
</feature>
<keyword evidence="1" id="KW-0472">Membrane</keyword>